<dbReference type="Gene3D" id="3.40.366.10">
    <property type="entry name" value="Malonyl-Coenzyme A Acyl Carrier Protein, domain 2"/>
    <property type="match status" value="1"/>
</dbReference>
<dbReference type="SUPFAM" id="SSF55048">
    <property type="entry name" value="Probable ACP-binding domain of malonyl-CoA ACP transacylase"/>
    <property type="match status" value="1"/>
</dbReference>
<sequence>MSVHDGRREPVAIIGAGCRLPGAPTVDAFWEILGAGVDTIAPMSAERRALDLLKSINDSAHRQPDDREGGFVDGIDAFDAHFFEMSPYEAVRLDPQQRLLLETVWEAVEDAGLTPRQLAGSMTGAYTCCFVSHYWDLLTTAGMTDMHALLGASRYSVAAGRIAHLLDLRGPALGTEATCASSLAAVHLATQAIQNGEIEMAIVGGVNLLLCRELDMGAAEAGLLSPTGRCRFGDDAADGFVRAEGAVTVVLKPLSKALADGDRIYATILGSSMTSNGRQGQSLTDTGTGGQEDMLRVAYRAAGADPGNLDYVEAHGPGTTEGDTAELGALSRFLRTEFERVGRPLDQRCVVGSAKSNVGHLEVAAGLAGLLKTALALHNRVIPSTLHVRTPHRVLDEEGCPIELALEARPWPERGRPAMAGVTALGTYGMNAHVVLTEAPPRNTEAAPAHHDEQPMVLPLSARDPNALRQLASAYADTVDKAERPADVCFSAGTRRTPHNLRLAVSGSNPTALAEQLRDFGSGGRATFPLGKDLKLTGEPRVVFVFPGQGSQWTGMGRELMAGNAVFAERMAECDLAVCEELGWSVIDRLRSDEPMTTLDVIQPSLWAMQVSLAAVWRSWGVEPDLVIGHSMGECAAAATAGALSVRDAAAVVCRRSTLMAAFPGEGAMWSVQLTETEAQAAIGAHTDVVSVGAVNSDHSTMLSGDAEVLLGIIESLRARGVFCRQVRARFASHSPHVEPLLPKVVAAVGDIRPVAGQVPIHSTALDHRVDGSGFGAEYWATNLRSPVRFANAVRGALTEHPNTVFIEVSAHPVLTVSIDDVIEAVGADAVALPSLHRDSPEVPSLHASLGTAYTRGCDPDWRQVNQGRYVPLPSYPWQRRRYWADPALQEQVATAVDAAISARDRVQTVDSLTRDMRLQLAAVLSMSPDLIDPTAPLSFSGVDSLLAAKLRSRMKQELDLHIPLRDFLSSRSLSDIATQAHRASAQDS</sequence>
<dbReference type="Pfam" id="PF02801">
    <property type="entry name" value="Ketoacyl-synt_C"/>
    <property type="match status" value="1"/>
</dbReference>
<dbReference type="KEGG" id="kphy:AOZ06_21850"/>
<dbReference type="Proteomes" id="UP000063699">
    <property type="component" value="Chromosome"/>
</dbReference>
<dbReference type="SUPFAM" id="SSF52151">
    <property type="entry name" value="FabD/lysophospholipase-like"/>
    <property type="match status" value="1"/>
</dbReference>
<dbReference type="SUPFAM" id="SSF53901">
    <property type="entry name" value="Thiolase-like"/>
    <property type="match status" value="1"/>
</dbReference>
<keyword evidence="3" id="KW-0808">Transferase</keyword>
<organism evidence="7 8">
    <name type="scientific">Kibdelosporangium phytohabitans</name>
    <dbReference type="NCBI Taxonomy" id="860235"/>
    <lineage>
        <taxon>Bacteria</taxon>
        <taxon>Bacillati</taxon>
        <taxon>Actinomycetota</taxon>
        <taxon>Actinomycetes</taxon>
        <taxon>Pseudonocardiales</taxon>
        <taxon>Pseudonocardiaceae</taxon>
        <taxon>Kibdelosporangium</taxon>
    </lineage>
</organism>
<accession>A0A0N9I4C4</accession>
<dbReference type="Gene3D" id="1.10.1200.10">
    <property type="entry name" value="ACP-like"/>
    <property type="match status" value="1"/>
</dbReference>
<dbReference type="EMBL" id="CP012752">
    <property type="protein sequence ID" value="ALG09202.1"/>
    <property type="molecule type" value="Genomic_DNA"/>
</dbReference>
<proteinExistence type="predicted"/>
<dbReference type="PROSITE" id="PS50075">
    <property type="entry name" value="CARRIER"/>
    <property type="match status" value="1"/>
</dbReference>
<dbReference type="Pfam" id="PF00109">
    <property type="entry name" value="ketoacyl-synt"/>
    <property type="match status" value="1"/>
</dbReference>
<dbReference type="SMART" id="SM00827">
    <property type="entry name" value="PKS_AT"/>
    <property type="match status" value="1"/>
</dbReference>
<dbReference type="PANTHER" id="PTHR43775">
    <property type="entry name" value="FATTY ACID SYNTHASE"/>
    <property type="match status" value="1"/>
</dbReference>
<dbReference type="Gene3D" id="3.40.47.10">
    <property type="match status" value="1"/>
</dbReference>
<evidence type="ECO:0000256" key="4">
    <source>
        <dbReference type="ARBA" id="ARBA00023315"/>
    </source>
</evidence>
<dbReference type="RefSeq" id="WP_054291106.1">
    <property type="nucleotide sequence ID" value="NZ_JADBEI010000002.1"/>
</dbReference>
<dbReference type="InterPro" id="IPR016035">
    <property type="entry name" value="Acyl_Trfase/lysoPLipase"/>
</dbReference>
<dbReference type="Gene3D" id="3.30.70.3290">
    <property type="match status" value="1"/>
</dbReference>
<evidence type="ECO:0000259" key="6">
    <source>
        <dbReference type="PROSITE" id="PS52004"/>
    </source>
</evidence>
<dbReference type="GO" id="GO:0006633">
    <property type="term" value="P:fatty acid biosynthetic process"/>
    <property type="evidence" value="ECO:0007669"/>
    <property type="project" value="TreeGrafter"/>
</dbReference>
<dbReference type="GO" id="GO:0005886">
    <property type="term" value="C:plasma membrane"/>
    <property type="evidence" value="ECO:0007669"/>
    <property type="project" value="TreeGrafter"/>
</dbReference>
<reference evidence="7 8" key="1">
    <citation type="submission" date="2015-07" db="EMBL/GenBank/DDBJ databases">
        <title>Genome sequencing of Kibdelosporangium phytohabitans.</title>
        <authorList>
            <person name="Qin S."/>
            <person name="Xing K."/>
        </authorList>
    </citation>
    <scope>NUCLEOTIDE SEQUENCE [LARGE SCALE GENOMIC DNA]</scope>
    <source>
        <strain evidence="7 8">KLBMP1111</strain>
    </source>
</reference>
<evidence type="ECO:0000256" key="1">
    <source>
        <dbReference type="ARBA" id="ARBA00022450"/>
    </source>
</evidence>
<dbReference type="AlphaFoldDB" id="A0A0N9I4C4"/>
<gene>
    <name evidence="7" type="ORF">AOZ06_21850</name>
</gene>
<dbReference type="InterPro" id="IPR020841">
    <property type="entry name" value="PKS_Beta-ketoAc_synthase_dom"/>
</dbReference>
<evidence type="ECO:0000259" key="5">
    <source>
        <dbReference type="PROSITE" id="PS50075"/>
    </source>
</evidence>
<feature type="domain" description="Ketosynthase family 3 (KS3)" evidence="6">
    <location>
        <begin position="8"/>
        <end position="438"/>
    </location>
</feature>
<dbReference type="InterPro" id="IPR016039">
    <property type="entry name" value="Thiolase-like"/>
</dbReference>
<protein>
    <submittedName>
        <fullName evidence="7">Uncharacterized protein</fullName>
    </submittedName>
</protein>
<dbReference type="InterPro" id="IPR050091">
    <property type="entry name" value="PKS_NRPS_Biosynth_Enz"/>
</dbReference>
<dbReference type="InterPro" id="IPR014031">
    <property type="entry name" value="Ketoacyl_synth_C"/>
</dbReference>
<dbReference type="GO" id="GO:0005737">
    <property type="term" value="C:cytoplasm"/>
    <property type="evidence" value="ECO:0007669"/>
    <property type="project" value="TreeGrafter"/>
</dbReference>
<dbReference type="GO" id="GO:0071770">
    <property type="term" value="P:DIM/DIP cell wall layer assembly"/>
    <property type="evidence" value="ECO:0007669"/>
    <property type="project" value="TreeGrafter"/>
</dbReference>
<keyword evidence="4" id="KW-0012">Acyltransferase</keyword>
<keyword evidence="2" id="KW-0597">Phosphoprotein</keyword>
<evidence type="ECO:0000313" key="8">
    <source>
        <dbReference type="Proteomes" id="UP000063699"/>
    </source>
</evidence>
<dbReference type="Pfam" id="PF00550">
    <property type="entry name" value="PP-binding"/>
    <property type="match status" value="1"/>
</dbReference>
<dbReference type="CDD" id="cd00833">
    <property type="entry name" value="PKS"/>
    <property type="match status" value="1"/>
</dbReference>
<dbReference type="InterPro" id="IPR020806">
    <property type="entry name" value="PKS_PP-bd"/>
</dbReference>
<dbReference type="PROSITE" id="PS52004">
    <property type="entry name" value="KS3_2"/>
    <property type="match status" value="1"/>
</dbReference>
<name>A0A0N9I4C4_9PSEU</name>
<dbReference type="InterPro" id="IPR001227">
    <property type="entry name" value="Ac_transferase_dom_sf"/>
</dbReference>
<dbReference type="Pfam" id="PF00698">
    <property type="entry name" value="Acyl_transf_1"/>
    <property type="match status" value="1"/>
</dbReference>
<keyword evidence="1" id="KW-0596">Phosphopantetheine</keyword>
<feature type="domain" description="Carrier" evidence="5">
    <location>
        <begin position="908"/>
        <end position="985"/>
    </location>
</feature>
<dbReference type="FunFam" id="3.40.366.10:FF:000002">
    <property type="entry name" value="Probable polyketide synthase 2"/>
    <property type="match status" value="1"/>
</dbReference>
<dbReference type="Pfam" id="PF22621">
    <property type="entry name" value="CurL-like_PKS_C"/>
    <property type="match status" value="1"/>
</dbReference>
<dbReference type="GO" id="GO:0004312">
    <property type="term" value="F:fatty acid synthase activity"/>
    <property type="evidence" value="ECO:0007669"/>
    <property type="project" value="TreeGrafter"/>
</dbReference>
<dbReference type="InterPro" id="IPR014030">
    <property type="entry name" value="Ketoacyl_synth_N"/>
</dbReference>
<dbReference type="SMART" id="SM00825">
    <property type="entry name" value="PKS_KS"/>
    <property type="match status" value="1"/>
</dbReference>
<dbReference type="SUPFAM" id="SSF47336">
    <property type="entry name" value="ACP-like"/>
    <property type="match status" value="1"/>
</dbReference>
<dbReference type="InterPro" id="IPR016036">
    <property type="entry name" value="Malonyl_transacylase_ACP-bd"/>
</dbReference>
<dbReference type="SMART" id="SM00823">
    <property type="entry name" value="PKS_PP"/>
    <property type="match status" value="1"/>
</dbReference>
<evidence type="ECO:0000313" key="7">
    <source>
        <dbReference type="EMBL" id="ALG09202.1"/>
    </source>
</evidence>
<dbReference type="GO" id="GO:0031177">
    <property type="term" value="F:phosphopantetheine binding"/>
    <property type="evidence" value="ECO:0007669"/>
    <property type="project" value="InterPro"/>
</dbReference>
<dbReference type="InterPro" id="IPR014043">
    <property type="entry name" value="Acyl_transferase_dom"/>
</dbReference>
<evidence type="ECO:0000256" key="2">
    <source>
        <dbReference type="ARBA" id="ARBA00022553"/>
    </source>
</evidence>
<keyword evidence="8" id="KW-1185">Reference proteome</keyword>
<dbReference type="InterPro" id="IPR036736">
    <property type="entry name" value="ACP-like_sf"/>
</dbReference>
<dbReference type="STRING" id="860235.AOZ06_21850"/>
<evidence type="ECO:0000256" key="3">
    <source>
        <dbReference type="ARBA" id="ARBA00022679"/>
    </source>
</evidence>
<dbReference type="InterPro" id="IPR009081">
    <property type="entry name" value="PP-bd_ACP"/>
</dbReference>
<dbReference type="PANTHER" id="PTHR43775:SF37">
    <property type="entry name" value="SI:DKEY-61P9.11"/>
    <property type="match status" value="1"/>
</dbReference>